<name>A0A108U7D3_9GAMM</name>
<dbReference type="InterPro" id="IPR039426">
    <property type="entry name" value="TonB-dep_rcpt-like"/>
</dbReference>
<dbReference type="GO" id="GO:0015344">
    <property type="term" value="F:siderophore uptake transmembrane transporter activity"/>
    <property type="evidence" value="ECO:0007669"/>
    <property type="project" value="TreeGrafter"/>
</dbReference>
<evidence type="ECO:0000313" key="9">
    <source>
        <dbReference type="EMBL" id="KWS03916.1"/>
    </source>
</evidence>
<comment type="caution">
    <text evidence="9">The sequence shown here is derived from an EMBL/GenBank/DDBJ whole genome shotgun (WGS) entry which is preliminary data.</text>
</comment>
<evidence type="ECO:0000256" key="7">
    <source>
        <dbReference type="SAM" id="SignalP"/>
    </source>
</evidence>
<evidence type="ECO:0000256" key="6">
    <source>
        <dbReference type="ARBA" id="ARBA00023237"/>
    </source>
</evidence>
<dbReference type="InterPro" id="IPR057601">
    <property type="entry name" value="Oar-like_b-barrel"/>
</dbReference>
<proteinExistence type="predicted"/>
<dbReference type="InterPro" id="IPR036942">
    <property type="entry name" value="Beta-barrel_TonB_sf"/>
</dbReference>
<dbReference type="InterPro" id="IPR008969">
    <property type="entry name" value="CarboxyPept-like_regulatory"/>
</dbReference>
<dbReference type="Gene3D" id="2.40.170.20">
    <property type="entry name" value="TonB-dependent receptor, beta-barrel domain"/>
    <property type="match status" value="1"/>
</dbReference>
<evidence type="ECO:0000256" key="2">
    <source>
        <dbReference type="ARBA" id="ARBA00022448"/>
    </source>
</evidence>
<keyword evidence="5" id="KW-0472">Membrane</keyword>
<feature type="signal peptide" evidence="7">
    <location>
        <begin position="1"/>
        <end position="27"/>
    </location>
</feature>
<dbReference type="Pfam" id="PF25183">
    <property type="entry name" value="OMP_b-brl_4"/>
    <property type="match status" value="2"/>
</dbReference>
<evidence type="ECO:0000256" key="5">
    <source>
        <dbReference type="ARBA" id="ARBA00023136"/>
    </source>
</evidence>
<reference evidence="9 10" key="1">
    <citation type="journal article" date="2014" name="Genome Announc.">
        <title>Draft Genome Sequence of Lysobacter capsici AZ78, a Bacterium Antagonistic to Plant-Pathogenic Oomycetes.</title>
        <authorList>
            <person name="Puopolo G."/>
            <person name="Sonego P."/>
            <person name="Engelen K."/>
            <person name="Pertot I."/>
        </authorList>
    </citation>
    <scope>NUCLEOTIDE SEQUENCE [LARGE SCALE GENOMIC DNA]</scope>
    <source>
        <strain evidence="9 10">AZ78</strain>
    </source>
</reference>
<keyword evidence="2" id="KW-0813">Transport</keyword>
<dbReference type="RefSeq" id="WP_036101902.1">
    <property type="nucleotide sequence ID" value="NZ_JAJA02000001.1"/>
</dbReference>
<dbReference type="EMBL" id="JAJA02000001">
    <property type="protein sequence ID" value="KWS03916.1"/>
    <property type="molecule type" value="Genomic_DNA"/>
</dbReference>
<dbReference type="SUPFAM" id="SSF56935">
    <property type="entry name" value="Porins"/>
    <property type="match status" value="1"/>
</dbReference>
<keyword evidence="6" id="KW-0998">Cell outer membrane</keyword>
<dbReference type="GO" id="GO:0044718">
    <property type="term" value="P:siderophore transmembrane transport"/>
    <property type="evidence" value="ECO:0007669"/>
    <property type="project" value="TreeGrafter"/>
</dbReference>
<feature type="domain" description="TonB-dependent transporter Oar-like beta-barrel" evidence="8">
    <location>
        <begin position="355"/>
        <end position="1030"/>
    </location>
</feature>
<keyword evidence="7" id="KW-0732">Signal</keyword>
<protein>
    <submittedName>
        <fullName evidence="9">Oar protein</fullName>
    </submittedName>
</protein>
<keyword evidence="3" id="KW-1134">Transmembrane beta strand</keyword>
<dbReference type="OrthoDB" id="9768147at2"/>
<dbReference type="PANTHER" id="PTHR30069:SF46">
    <property type="entry name" value="OAR PROTEIN"/>
    <property type="match status" value="1"/>
</dbReference>
<feature type="chain" id="PRO_5007131640" evidence="7">
    <location>
        <begin position="28"/>
        <end position="1103"/>
    </location>
</feature>
<keyword evidence="10" id="KW-1185">Reference proteome</keyword>
<accession>A0A108U7D3</accession>
<keyword evidence="4" id="KW-0812">Transmembrane</keyword>
<evidence type="ECO:0000256" key="3">
    <source>
        <dbReference type="ARBA" id="ARBA00022452"/>
    </source>
</evidence>
<gene>
    <name evidence="9" type="ORF">AZ78_1465</name>
</gene>
<evidence type="ECO:0000256" key="4">
    <source>
        <dbReference type="ARBA" id="ARBA00022692"/>
    </source>
</evidence>
<evidence type="ECO:0000259" key="8">
    <source>
        <dbReference type="Pfam" id="PF25183"/>
    </source>
</evidence>
<dbReference type="Pfam" id="PF13620">
    <property type="entry name" value="CarboxypepD_reg"/>
    <property type="match status" value="1"/>
</dbReference>
<evidence type="ECO:0000256" key="1">
    <source>
        <dbReference type="ARBA" id="ARBA00004571"/>
    </source>
</evidence>
<dbReference type="Gene3D" id="2.60.40.1120">
    <property type="entry name" value="Carboxypeptidase-like, regulatory domain"/>
    <property type="match status" value="1"/>
</dbReference>
<feature type="domain" description="TonB-dependent transporter Oar-like beta-barrel" evidence="8">
    <location>
        <begin position="247"/>
        <end position="314"/>
    </location>
</feature>
<comment type="subcellular location">
    <subcellularLocation>
        <location evidence="1">Cell outer membrane</location>
        <topology evidence="1">Multi-pass membrane protein</topology>
    </subcellularLocation>
</comment>
<dbReference type="SUPFAM" id="SSF49464">
    <property type="entry name" value="Carboxypeptidase regulatory domain-like"/>
    <property type="match status" value="1"/>
</dbReference>
<evidence type="ECO:0000313" key="10">
    <source>
        <dbReference type="Proteomes" id="UP000023435"/>
    </source>
</evidence>
<sequence length="1103" mass="120299">MTHPNRVRMSKLTLGLLAVLATAPVFAQSTSAGVAGRITSADGQPVAGAVVTITHSESGTVSRATTGDDGRYNARGLRVGGPYTITISKDGGGTATQDGVYLSLDQVGNVDAQLGQVATLDAVQAVASASLKTFNADNKGLSTNLSRVEMDRMPSPDRSIQNIVRADPRIVITDRDRGAFSAAGQNFRYNSITIDTVNAGDPFGLNDNGLPTKGTPISQDAIESYNISTANFDVATRRGVGAWVNAVTKSGTNDFHGSVYYTYQNADDMIGKNEADRKWTGFTKDSTIGATLGGPIIKDKLFFFASYEESTKTSPGAIWGPQGSGSTNEVIGLSQAQVDAISAAASAKGLTPGSSSSANADIEAKRGLIKFDWNINDFHRASFRISRTEELEPIIVQGNTSRLNLSSNWYVFDKTSTSYALSLYDDWTENFSTEMSIGYSDFKQTRGPLTGGYQPEVTVRTSGADTGPAVVMGTEFSSQANDLAVKSWNAYFAGSWFIGDHVVKAGLDYQSDELYNLFLQNYNGSYEFNSIADFQNGTYRRYRVNVPAPGYSLGNVAAEFKMKQYGFFLQDTWQVNDKLSVQYGVRYDIPKIDTDPTFNPCFAAAPGTTGDLGPCGLRRNTGTANVNSAFGGYGFSNQGTIDGNGAIQPRFSFNYAFDTERFTQLRGGAGVFISNTPAVWVANPYSNNGVAVASYDINRRRVATDPAFSSDPYNQNLPGSLTKPGLGSTQMNVSVVDPDFDIPKVAKYTLGLDHQLPWWDMVVSAEYQYLDTLKGISYQNINLGAPTGVLPDGRLSYARFPNQAPGSANTTRWNSNPSFGQQMIYLTNTDKGHSDSFTLSLKKPFADNWSAMIGYTFSRATDVNPGTSSVANSSFQNRSWINPNDDYESISNYSIPNRIIASVTWEKAFFGDYKTNVSAFYDGHSGAPYSWIFGNDVNGDSYTRDLAYIPAGPNDVSWAPGVTAAMKQSFFEYIAQNPDLARYQGDVFKRNAARAPWVNQLDLSISQEIPGFMKDHKGQIRLDIFNVLNMIDKSWGVERRADFPLERRLADVRGVDANGKYIYDISTPTYNVGGKYTPARLPVNESFNPSQRWSLLLTLRYTF</sequence>
<organism evidence="9 10">
    <name type="scientific">Lysobacter capsici AZ78</name>
    <dbReference type="NCBI Taxonomy" id="1444315"/>
    <lineage>
        <taxon>Bacteria</taxon>
        <taxon>Pseudomonadati</taxon>
        <taxon>Pseudomonadota</taxon>
        <taxon>Gammaproteobacteria</taxon>
        <taxon>Lysobacterales</taxon>
        <taxon>Lysobacteraceae</taxon>
        <taxon>Lysobacter</taxon>
    </lineage>
</organism>
<dbReference type="GO" id="GO:0009279">
    <property type="term" value="C:cell outer membrane"/>
    <property type="evidence" value="ECO:0007669"/>
    <property type="project" value="UniProtKB-SubCell"/>
</dbReference>
<dbReference type="PANTHER" id="PTHR30069">
    <property type="entry name" value="TONB-DEPENDENT OUTER MEMBRANE RECEPTOR"/>
    <property type="match status" value="1"/>
</dbReference>
<dbReference type="AlphaFoldDB" id="A0A108U7D3"/>
<dbReference type="Proteomes" id="UP000023435">
    <property type="component" value="Unassembled WGS sequence"/>
</dbReference>